<protein>
    <submittedName>
        <fullName evidence="1">Uncharacterized protein</fullName>
    </submittedName>
</protein>
<evidence type="ECO:0000313" key="2">
    <source>
        <dbReference type="Proteomes" id="UP000051660"/>
    </source>
</evidence>
<dbReference type="SUPFAM" id="SSF47240">
    <property type="entry name" value="Ferritin-like"/>
    <property type="match status" value="1"/>
</dbReference>
<reference evidence="1 2" key="1">
    <citation type="submission" date="2014-03" db="EMBL/GenBank/DDBJ databases">
        <title>Bradyrhizobium valentinum sp. nov., isolated from effective nodules of Lupinus mariae-josephae, a lupine endemic of basic-lime soils in Eastern Spain.</title>
        <authorList>
            <person name="Duran D."/>
            <person name="Rey L."/>
            <person name="Navarro A."/>
            <person name="Busquets A."/>
            <person name="Imperial J."/>
            <person name="Ruiz-Argueso T."/>
        </authorList>
    </citation>
    <scope>NUCLEOTIDE SEQUENCE [LARGE SCALE GENOMIC DNA]</scope>
    <source>
        <strain evidence="1 2">CCBAU 23086</strain>
    </source>
</reference>
<dbReference type="Gene3D" id="1.20.1260.10">
    <property type="match status" value="1"/>
</dbReference>
<dbReference type="RefSeq" id="WP_057859919.1">
    <property type="nucleotide sequence ID" value="NZ_LLYB01000081.1"/>
</dbReference>
<organism evidence="1 2">
    <name type="scientific">Bradyrhizobium lablabi</name>
    <dbReference type="NCBI Taxonomy" id="722472"/>
    <lineage>
        <taxon>Bacteria</taxon>
        <taxon>Pseudomonadati</taxon>
        <taxon>Pseudomonadota</taxon>
        <taxon>Alphaproteobacteria</taxon>
        <taxon>Hyphomicrobiales</taxon>
        <taxon>Nitrobacteraceae</taxon>
        <taxon>Bradyrhizobium</taxon>
    </lineage>
</organism>
<gene>
    <name evidence="1" type="ORF">CQ14_07410</name>
</gene>
<dbReference type="Proteomes" id="UP000051660">
    <property type="component" value="Unassembled WGS sequence"/>
</dbReference>
<sequence length="294" mass="32517">MRSEPLLATDPPAPVKDVGELYAIASTQTQIAIQRYGKLAAQGDKTFEPVRCVFEVLSQREQDRAESIKDLCIAAIGRVPGPADLRWTPIDLVPSEELSDIGNSLLSTPYGAWALAVRHRERAFIFWTYVAALAEAKALRAAAENLAREALRDGNLLRRERRLAWRAERKRTAVEGSSAATELSMAALLESLLLKDIVWWSQDLPGPERKHLLSLIGTGSVDPVPEAEEAQSPRSETLEEIKHRALRRAEQLSSIYLDEADNAVDQPRLELAQQLAAHSIARLADLRAIAAAHR</sequence>
<comment type="caution">
    <text evidence="1">The sequence shown here is derived from an EMBL/GenBank/DDBJ whole genome shotgun (WGS) entry which is preliminary data.</text>
</comment>
<dbReference type="OrthoDB" id="6057955at2"/>
<dbReference type="EMBL" id="LLYB01000081">
    <property type="protein sequence ID" value="KRR21457.1"/>
    <property type="molecule type" value="Genomic_DNA"/>
</dbReference>
<accession>A0A0R3MNE1</accession>
<dbReference type="AlphaFoldDB" id="A0A0R3MNE1"/>
<proteinExistence type="predicted"/>
<evidence type="ECO:0000313" key="1">
    <source>
        <dbReference type="EMBL" id="KRR21457.1"/>
    </source>
</evidence>
<dbReference type="InterPro" id="IPR009078">
    <property type="entry name" value="Ferritin-like_SF"/>
</dbReference>
<name>A0A0R3MNE1_9BRAD</name>
<dbReference type="InterPro" id="IPR012347">
    <property type="entry name" value="Ferritin-like"/>
</dbReference>